<dbReference type="InterPro" id="IPR006311">
    <property type="entry name" value="TAT_signal"/>
</dbReference>
<evidence type="ECO:0000256" key="1">
    <source>
        <dbReference type="ARBA" id="ARBA00001946"/>
    </source>
</evidence>
<feature type="chain" id="PRO_5046235245" description="FAD:protein FMN transferase" evidence="12">
    <location>
        <begin position="27"/>
        <end position="303"/>
    </location>
</feature>
<evidence type="ECO:0000256" key="6">
    <source>
        <dbReference type="ARBA" id="ARBA00022723"/>
    </source>
</evidence>
<evidence type="ECO:0000256" key="3">
    <source>
        <dbReference type="ARBA" id="ARBA00016337"/>
    </source>
</evidence>
<evidence type="ECO:0000256" key="10">
    <source>
        <dbReference type="ARBA" id="ARBA00048540"/>
    </source>
</evidence>
<dbReference type="InterPro" id="IPR024932">
    <property type="entry name" value="ApbE"/>
</dbReference>
<feature type="signal peptide" evidence="12">
    <location>
        <begin position="1"/>
        <end position="26"/>
    </location>
</feature>
<evidence type="ECO:0000256" key="4">
    <source>
        <dbReference type="ARBA" id="ARBA00022630"/>
    </source>
</evidence>
<comment type="cofactor">
    <cofactor evidence="1">
        <name>Mg(2+)</name>
        <dbReference type="ChEBI" id="CHEBI:18420"/>
    </cofactor>
</comment>
<evidence type="ECO:0000256" key="11">
    <source>
        <dbReference type="PIRNR" id="PIRNR006268"/>
    </source>
</evidence>
<gene>
    <name evidence="13" type="ORF">RGD00_13570</name>
</gene>
<keyword evidence="5 11" id="KW-0808">Transferase</keyword>
<dbReference type="RefSeq" id="WP_310457878.1">
    <property type="nucleotide sequence ID" value="NZ_JAVKPH010000015.1"/>
</dbReference>
<dbReference type="PANTHER" id="PTHR30040">
    <property type="entry name" value="THIAMINE BIOSYNTHESIS LIPOPROTEIN APBE"/>
    <property type="match status" value="1"/>
</dbReference>
<evidence type="ECO:0000256" key="8">
    <source>
        <dbReference type="ARBA" id="ARBA00022842"/>
    </source>
</evidence>
<reference evidence="13 14" key="1">
    <citation type="submission" date="2023-09" db="EMBL/GenBank/DDBJ databases">
        <title>Xinfangfangia sedmenti sp. nov., isolated the sedment.</title>
        <authorList>
            <person name="Xu L."/>
        </authorList>
    </citation>
    <scope>NUCLEOTIDE SEQUENCE [LARGE SCALE GENOMIC DNA]</scope>
    <source>
        <strain evidence="13 14">LG-4</strain>
    </source>
</reference>
<dbReference type="PANTHER" id="PTHR30040:SF2">
    <property type="entry name" value="FAD:PROTEIN FMN TRANSFERASE"/>
    <property type="match status" value="1"/>
</dbReference>
<comment type="catalytic activity">
    <reaction evidence="10 11">
        <text>L-threonyl-[protein] + FAD = FMN-L-threonyl-[protein] + AMP + H(+)</text>
        <dbReference type="Rhea" id="RHEA:36847"/>
        <dbReference type="Rhea" id="RHEA-COMP:11060"/>
        <dbReference type="Rhea" id="RHEA-COMP:11061"/>
        <dbReference type="ChEBI" id="CHEBI:15378"/>
        <dbReference type="ChEBI" id="CHEBI:30013"/>
        <dbReference type="ChEBI" id="CHEBI:57692"/>
        <dbReference type="ChEBI" id="CHEBI:74257"/>
        <dbReference type="ChEBI" id="CHEBI:456215"/>
        <dbReference type="EC" id="2.7.1.180"/>
    </reaction>
</comment>
<organism evidence="13 14">
    <name type="scientific">Ruixingdingia sedimenti</name>
    <dbReference type="NCBI Taxonomy" id="3073604"/>
    <lineage>
        <taxon>Bacteria</taxon>
        <taxon>Pseudomonadati</taxon>
        <taxon>Pseudomonadota</taxon>
        <taxon>Alphaproteobacteria</taxon>
        <taxon>Rhodobacterales</taxon>
        <taxon>Paracoccaceae</taxon>
        <taxon>Ruixingdingia</taxon>
    </lineage>
</organism>
<dbReference type="PIRSF" id="PIRSF006268">
    <property type="entry name" value="ApbE"/>
    <property type="match status" value="1"/>
</dbReference>
<sequence>MTRTTRRRFLAISAAAAGMAALPARAAAVYQWRGIALGAQATITLAHPQAQALTARAAAEIARLEGVFSLYRTDSALARLNATGVLEAPPFELLECLGLCGQVHHATGGLFDPTVQPLWSLYAERHAAGGAPTRADIAATLPLVGWHGVAVDSTAIRLQPGMALTLNGIAQGYIADRVAALLRAEGLTDVLVNTGEMRAIGGRPGGGDWPVRIEGGGDFPLHEDALATSAPRGTVFDAAGTVGHILDPRDGLPAPAQWRSVSIAAPLAAVADALSTAACLMPDRAAVEASLAAFTGARIAAIA</sequence>
<keyword evidence="12" id="KW-0732">Signal</keyword>
<evidence type="ECO:0000256" key="9">
    <source>
        <dbReference type="ARBA" id="ARBA00031306"/>
    </source>
</evidence>
<dbReference type="PROSITE" id="PS51318">
    <property type="entry name" value="TAT"/>
    <property type="match status" value="1"/>
</dbReference>
<evidence type="ECO:0000313" key="14">
    <source>
        <dbReference type="Proteomes" id="UP001247754"/>
    </source>
</evidence>
<comment type="caution">
    <text evidence="13">The sequence shown here is derived from an EMBL/GenBank/DDBJ whole genome shotgun (WGS) entry which is preliminary data.</text>
</comment>
<evidence type="ECO:0000256" key="2">
    <source>
        <dbReference type="ARBA" id="ARBA00011955"/>
    </source>
</evidence>
<keyword evidence="8 11" id="KW-0460">Magnesium</keyword>
<evidence type="ECO:0000313" key="13">
    <source>
        <dbReference type="EMBL" id="MDR5653642.1"/>
    </source>
</evidence>
<proteinExistence type="inferred from homology"/>
<dbReference type="Gene3D" id="3.10.520.10">
    <property type="entry name" value="ApbE-like domains"/>
    <property type="match status" value="1"/>
</dbReference>
<evidence type="ECO:0000256" key="12">
    <source>
        <dbReference type="SAM" id="SignalP"/>
    </source>
</evidence>
<dbReference type="SUPFAM" id="SSF143631">
    <property type="entry name" value="ApbE-like"/>
    <property type="match status" value="1"/>
</dbReference>
<evidence type="ECO:0000256" key="5">
    <source>
        <dbReference type="ARBA" id="ARBA00022679"/>
    </source>
</evidence>
<keyword evidence="6 11" id="KW-0479">Metal-binding</keyword>
<keyword evidence="7 11" id="KW-0274">FAD</keyword>
<evidence type="ECO:0000256" key="7">
    <source>
        <dbReference type="ARBA" id="ARBA00022827"/>
    </source>
</evidence>
<dbReference type="Pfam" id="PF02424">
    <property type="entry name" value="ApbE"/>
    <property type="match status" value="1"/>
</dbReference>
<dbReference type="EC" id="2.7.1.180" evidence="2 11"/>
<name>A0ABU1FB58_9RHOB</name>
<dbReference type="EMBL" id="JAVKPH010000015">
    <property type="protein sequence ID" value="MDR5653642.1"/>
    <property type="molecule type" value="Genomic_DNA"/>
</dbReference>
<dbReference type="Proteomes" id="UP001247754">
    <property type="component" value="Unassembled WGS sequence"/>
</dbReference>
<protein>
    <recommendedName>
        <fullName evidence="3 11">FAD:protein FMN transferase</fullName>
        <ecNumber evidence="2 11">2.7.1.180</ecNumber>
    </recommendedName>
    <alternativeName>
        <fullName evidence="9 11">Flavin transferase</fullName>
    </alternativeName>
</protein>
<dbReference type="GO" id="GO:0016740">
    <property type="term" value="F:transferase activity"/>
    <property type="evidence" value="ECO:0007669"/>
    <property type="project" value="UniProtKB-KW"/>
</dbReference>
<dbReference type="InterPro" id="IPR003374">
    <property type="entry name" value="ApbE-like_sf"/>
</dbReference>
<keyword evidence="14" id="KW-1185">Reference proteome</keyword>
<comment type="similarity">
    <text evidence="11">Belongs to the ApbE family.</text>
</comment>
<accession>A0ABU1FB58</accession>
<keyword evidence="4 11" id="KW-0285">Flavoprotein</keyword>